<keyword evidence="1" id="KW-0813">Transport</keyword>
<reference evidence="7 8" key="1">
    <citation type="submission" date="2018-09" db="EMBL/GenBank/DDBJ databases">
        <authorList>
            <person name="Wang F."/>
        </authorList>
    </citation>
    <scope>NUCLEOTIDE SEQUENCE [LARGE SCALE GENOMIC DNA]</scope>
    <source>
        <strain evidence="7 8">PLHSC7-2</strain>
    </source>
</reference>
<dbReference type="PRINTS" id="PR00811">
    <property type="entry name" value="BCTERIALGSPD"/>
</dbReference>
<evidence type="ECO:0000256" key="1">
    <source>
        <dbReference type="ARBA" id="ARBA00022448"/>
    </source>
</evidence>
<feature type="compositionally biased region" description="Low complexity" evidence="4">
    <location>
        <begin position="178"/>
        <end position="217"/>
    </location>
</feature>
<feature type="chain" id="PRO_5019142170" evidence="5">
    <location>
        <begin position="19"/>
        <end position="562"/>
    </location>
</feature>
<dbReference type="PANTHER" id="PTHR30332">
    <property type="entry name" value="PROBABLE GENERAL SECRETION PATHWAY PROTEIN D"/>
    <property type="match status" value="1"/>
</dbReference>
<evidence type="ECO:0000256" key="5">
    <source>
        <dbReference type="SAM" id="SignalP"/>
    </source>
</evidence>
<evidence type="ECO:0000256" key="3">
    <source>
        <dbReference type="ARBA" id="ARBA00023237"/>
    </source>
</evidence>
<dbReference type="NCBIfam" id="TIGR02519">
    <property type="entry name" value="pilus_MshL"/>
    <property type="match status" value="1"/>
</dbReference>
<dbReference type="GO" id="GO:0019867">
    <property type="term" value="C:outer membrane"/>
    <property type="evidence" value="ECO:0007669"/>
    <property type="project" value="InterPro"/>
</dbReference>
<protein>
    <submittedName>
        <fullName evidence="7">Pilus (MSHA type) biogenesis protein MshL</fullName>
    </submittedName>
</protein>
<feature type="region of interest" description="Disordered" evidence="4">
    <location>
        <begin position="174"/>
        <end position="217"/>
    </location>
</feature>
<evidence type="ECO:0000313" key="8">
    <source>
        <dbReference type="Proteomes" id="UP000283255"/>
    </source>
</evidence>
<reference evidence="7 8" key="2">
    <citation type="submission" date="2019-01" db="EMBL/GenBank/DDBJ databases">
        <title>Motilimonas pumilus sp. nov., isolated from the gut of sea cucumber (Apostichopus japonicus).</title>
        <authorList>
            <person name="Wang F.-Q."/>
            <person name="Ren L.-H."/>
            <person name="Lin Y.-W."/>
            <person name="Sun G.-H."/>
            <person name="Du Z.-J."/>
            <person name="Zhao J.-X."/>
            <person name="Liu X.-J."/>
            <person name="Liu L.-J."/>
        </authorList>
    </citation>
    <scope>NUCLEOTIDE SEQUENCE [LARGE SCALE GENOMIC DNA]</scope>
    <source>
        <strain evidence="7 8">PLHSC7-2</strain>
    </source>
</reference>
<name>A0A418YHX9_9GAMM</name>
<dbReference type="Pfam" id="PF07655">
    <property type="entry name" value="Secretin_N_2"/>
    <property type="match status" value="1"/>
</dbReference>
<feature type="domain" description="Secretin/TonB short N-terminal" evidence="6">
    <location>
        <begin position="97"/>
        <end position="145"/>
    </location>
</feature>
<accession>A0A418YHX9</accession>
<dbReference type="Pfam" id="PF00263">
    <property type="entry name" value="Secretin"/>
    <property type="match status" value="1"/>
</dbReference>
<dbReference type="AlphaFoldDB" id="A0A418YHX9"/>
<dbReference type="OrthoDB" id="9775455at2"/>
<dbReference type="InterPro" id="IPR001775">
    <property type="entry name" value="GspD/PilQ"/>
</dbReference>
<evidence type="ECO:0000256" key="4">
    <source>
        <dbReference type="SAM" id="MobiDB-lite"/>
    </source>
</evidence>
<dbReference type="RefSeq" id="WP_119909619.1">
    <property type="nucleotide sequence ID" value="NZ_QZCH01000003.1"/>
</dbReference>
<dbReference type="InterPro" id="IPR011514">
    <property type="entry name" value="Secretin_N_2"/>
</dbReference>
<sequence length="562" mass="60830">MKNSALIVLALLLSACKATETLDAQVQKDTLNESVAQNEANNAPQDIPVPDTVLNELLPEAGLTTSPQRNYEKRFQVSAKGVDATQFFGSIVQDTPFSAAIHPGVEGRITLNLRDVTLDEVFSVVKDIYGYDIQRKGRIYHIYPAGMRVETFSMNYLLMNRDGATKTTVATGHLADQDNSNNNSDSDFGNSDSSSSNSNSNSNSSSSNGGSNTNGTRIITRTNTTYWETLQTALNDLVGTGEGRKVILNPMAGLVTVKAFPHELKIVEDFLNKSEQHLHRQVILETQIIEVILDNNYQQGISWENAGGTANTTNIIYDSAHKIAENVIRNTIGGGGAITISNGDFTAVVSLLETQGDVNVLSKPRITATNNQKAVIKVGNDEYFVTDVSTTTVTGTATTSTPNVELTPFFSGISLDVTPQIDADGGVLLHVHPSIIDIKEQQKTISFRSTTGGGDGAITADDGLVIPVAQSEVRESDTIVKAQTNDVIVIGGLMKTATRDIVSKTPFLGDIPWVGELFTNRTKESFKTELVILLKPTVVEDGTWSKELQKSSELLEKWYPAQ</sequence>
<keyword evidence="5" id="KW-0732">Signal</keyword>
<dbReference type="SMART" id="SM00965">
    <property type="entry name" value="STN"/>
    <property type="match status" value="1"/>
</dbReference>
<dbReference type="Proteomes" id="UP000283255">
    <property type="component" value="Unassembled WGS sequence"/>
</dbReference>
<dbReference type="GO" id="GO:0009306">
    <property type="term" value="P:protein secretion"/>
    <property type="evidence" value="ECO:0007669"/>
    <property type="project" value="InterPro"/>
</dbReference>
<organism evidence="7 8">
    <name type="scientific">Motilimonas pumila</name>
    <dbReference type="NCBI Taxonomy" id="2303987"/>
    <lineage>
        <taxon>Bacteria</taxon>
        <taxon>Pseudomonadati</taxon>
        <taxon>Pseudomonadota</taxon>
        <taxon>Gammaproteobacteria</taxon>
        <taxon>Alteromonadales</taxon>
        <taxon>Alteromonadales genera incertae sedis</taxon>
        <taxon>Motilimonas</taxon>
    </lineage>
</organism>
<evidence type="ECO:0000313" key="7">
    <source>
        <dbReference type="EMBL" id="RJG49973.1"/>
    </source>
</evidence>
<keyword evidence="2" id="KW-0472">Membrane</keyword>
<dbReference type="EMBL" id="QZCH01000003">
    <property type="protein sequence ID" value="RJG49973.1"/>
    <property type="molecule type" value="Genomic_DNA"/>
</dbReference>
<keyword evidence="8" id="KW-1185">Reference proteome</keyword>
<dbReference type="PANTHER" id="PTHR30332:SF17">
    <property type="entry name" value="TYPE IV PILIATION SYSTEM PROTEIN DR_0774-RELATED"/>
    <property type="match status" value="1"/>
</dbReference>
<dbReference type="InterPro" id="IPR004846">
    <property type="entry name" value="T2SS/T3SS_dom"/>
</dbReference>
<gene>
    <name evidence="7" type="primary">mshL</name>
    <name evidence="7" type="ORF">D1Z90_04830</name>
</gene>
<comment type="caution">
    <text evidence="7">The sequence shown here is derived from an EMBL/GenBank/DDBJ whole genome shotgun (WGS) entry which is preliminary data.</text>
</comment>
<dbReference type="InterPro" id="IPR013358">
    <property type="entry name" value="Pilus_biogenesis_MshL"/>
</dbReference>
<keyword evidence="3" id="KW-0998">Cell outer membrane</keyword>
<proteinExistence type="predicted"/>
<dbReference type="GO" id="GO:0009297">
    <property type="term" value="P:pilus assembly"/>
    <property type="evidence" value="ECO:0007669"/>
    <property type="project" value="InterPro"/>
</dbReference>
<dbReference type="PROSITE" id="PS51257">
    <property type="entry name" value="PROKAR_LIPOPROTEIN"/>
    <property type="match status" value="1"/>
</dbReference>
<feature type="signal peptide" evidence="5">
    <location>
        <begin position="1"/>
        <end position="18"/>
    </location>
</feature>
<dbReference type="GO" id="GO:0015627">
    <property type="term" value="C:type II protein secretion system complex"/>
    <property type="evidence" value="ECO:0007669"/>
    <property type="project" value="TreeGrafter"/>
</dbReference>
<dbReference type="InterPro" id="IPR050810">
    <property type="entry name" value="Bact_Secretion_Sys_Channel"/>
</dbReference>
<evidence type="ECO:0000259" key="6">
    <source>
        <dbReference type="SMART" id="SM00965"/>
    </source>
</evidence>
<dbReference type="InterPro" id="IPR011662">
    <property type="entry name" value="Secretin/TonB_short_N"/>
</dbReference>
<evidence type="ECO:0000256" key="2">
    <source>
        <dbReference type="ARBA" id="ARBA00023136"/>
    </source>
</evidence>